<accession>A0A183Q127</accession>
<name>A0A183Q127_9TREM</name>
<dbReference type="AlphaFoldDB" id="A0A183Q127"/>
<organism evidence="1 2">
    <name type="scientific">Schistosoma mattheei</name>
    <dbReference type="NCBI Taxonomy" id="31246"/>
    <lineage>
        <taxon>Eukaryota</taxon>
        <taxon>Metazoa</taxon>
        <taxon>Spiralia</taxon>
        <taxon>Lophotrochozoa</taxon>
        <taxon>Platyhelminthes</taxon>
        <taxon>Trematoda</taxon>
        <taxon>Digenea</taxon>
        <taxon>Strigeidida</taxon>
        <taxon>Schistosomatoidea</taxon>
        <taxon>Schistosomatidae</taxon>
        <taxon>Schistosoma</taxon>
    </lineage>
</organism>
<protein>
    <submittedName>
        <fullName evidence="1">Uncharacterized protein</fullName>
    </submittedName>
</protein>
<dbReference type="Proteomes" id="UP000269396">
    <property type="component" value="Unassembled WGS sequence"/>
</dbReference>
<sequence length="124" mass="14319">MSTNVNSAEELTLSESNHTQINDNNKLSSNLNHIMKQLSRKMCKQYLLPDEYTELESELEKSLNIAESSSNTVLYAKFKSDNQSLNHKKVKHFHTKNNYEDLNVSRTTVGFNMTILNLFNLTYV</sequence>
<gene>
    <name evidence="1" type="ORF">SMTD_LOCUS20314</name>
</gene>
<proteinExistence type="predicted"/>
<evidence type="ECO:0000313" key="1">
    <source>
        <dbReference type="EMBL" id="VDP82123.1"/>
    </source>
</evidence>
<dbReference type="EMBL" id="UZAL01044120">
    <property type="protein sequence ID" value="VDP82123.1"/>
    <property type="molecule type" value="Genomic_DNA"/>
</dbReference>
<keyword evidence="2" id="KW-1185">Reference proteome</keyword>
<evidence type="ECO:0000313" key="2">
    <source>
        <dbReference type="Proteomes" id="UP000269396"/>
    </source>
</evidence>
<reference evidence="1 2" key="1">
    <citation type="submission" date="2018-11" db="EMBL/GenBank/DDBJ databases">
        <authorList>
            <consortium name="Pathogen Informatics"/>
        </authorList>
    </citation>
    <scope>NUCLEOTIDE SEQUENCE [LARGE SCALE GENOMIC DNA]</scope>
    <source>
        <strain>Denwood</strain>
        <strain evidence="2">Zambia</strain>
    </source>
</reference>